<sequence length="386" mass="42805">MEDDGRESPDLFEDEEESPANHSGSEQEDETCVSLNKSTAAATAREISRSKSFQSAPLSRIGLNDNKAGMEGLDRDKINQIILEATKGSKYYENELRKERERAGALKATDKELEALEATRDYNHIIVHVDMDAFYAAVEMRDDPRLKDVPMAVGGSSMLSTSNYLARRYGVRAAMPGFIARKLCPNIVIVPLHLEKYRQASEQISGIGKVTESMLNALSVTTWRDLYQQRAVLQLLFSQSSSSHFLRVCLGLGSTHVHRTFAEISEPSQLQQKCLELCRELAGDMERDAIMGRTVGVMLKTVSFEVKTKTVTLPQPVSLAEQLHSAASGLLETEIRACAPNPLRLRLMGVRISSLQSREQSEQRGGSSGEGRGKQETLDVFVQQQP</sequence>
<feature type="non-terminal residue" evidence="13">
    <location>
        <position position="1"/>
    </location>
</feature>
<comment type="catalytic activity">
    <reaction evidence="10">
        <text>DNA(n) + a 2'-deoxyribonucleoside 5'-triphosphate = DNA(n+1) + diphosphate</text>
        <dbReference type="Rhea" id="RHEA:22508"/>
        <dbReference type="Rhea" id="RHEA-COMP:17339"/>
        <dbReference type="Rhea" id="RHEA-COMP:17340"/>
        <dbReference type="ChEBI" id="CHEBI:33019"/>
        <dbReference type="ChEBI" id="CHEBI:61560"/>
        <dbReference type="ChEBI" id="CHEBI:173112"/>
        <dbReference type="EC" id="2.7.7.7"/>
    </reaction>
</comment>
<dbReference type="InterPro" id="IPR050116">
    <property type="entry name" value="DNA_polymerase-Y"/>
</dbReference>
<dbReference type="FunFam" id="3.40.1170.60:FF:000002">
    <property type="entry name" value="Polymerase (DNA directed) kappa"/>
    <property type="match status" value="1"/>
</dbReference>
<dbReference type="InterPro" id="IPR036775">
    <property type="entry name" value="DNA_pol_Y-fam_lit_finger_sf"/>
</dbReference>
<dbReference type="Gene3D" id="3.40.1170.60">
    <property type="match status" value="1"/>
</dbReference>
<protein>
    <recommendedName>
        <fullName evidence="1">DNA-directed DNA polymerase</fullName>
        <ecNumber evidence="1">2.7.7.7</ecNumber>
    </recommendedName>
</protein>
<accession>A0AA35T9R0</accession>
<evidence type="ECO:0000256" key="4">
    <source>
        <dbReference type="ARBA" id="ARBA00022705"/>
    </source>
</evidence>
<dbReference type="Pfam" id="PF00817">
    <property type="entry name" value="IMS"/>
    <property type="match status" value="1"/>
</dbReference>
<reference evidence="13" key="1">
    <citation type="submission" date="2023-03" db="EMBL/GenBank/DDBJ databases">
        <authorList>
            <person name="Steffen K."/>
            <person name="Cardenas P."/>
        </authorList>
    </citation>
    <scope>NUCLEOTIDE SEQUENCE</scope>
</reference>
<dbReference type="InterPro" id="IPR043502">
    <property type="entry name" value="DNA/RNA_pol_sf"/>
</dbReference>
<dbReference type="GO" id="GO:0006281">
    <property type="term" value="P:DNA repair"/>
    <property type="evidence" value="ECO:0007669"/>
    <property type="project" value="UniProtKB-KW"/>
</dbReference>
<evidence type="ECO:0000313" key="14">
    <source>
        <dbReference type="Proteomes" id="UP001174909"/>
    </source>
</evidence>
<dbReference type="AlphaFoldDB" id="A0AA35T9R0"/>
<dbReference type="Gene3D" id="1.10.150.810">
    <property type="match status" value="2"/>
</dbReference>
<keyword evidence="7" id="KW-0460">Magnesium</keyword>
<dbReference type="GO" id="GO:0042276">
    <property type="term" value="P:error-prone translesion synthesis"/>
    <property type="evidence" value="ECO:0007669"/>
    <property type="project" value="TreeGrafter"/>
</dbReference>
<evidence type="ECO:0000256" key="8">
    <source>
        <dbReference type="ARBA" id="ARBA00022932"/>
    </source>
</evidence>
<evidence type="ECO:0000256" key="5">
    <source>
        <dbReference type="ARBA" id="ARBA00022723"/>
    </source>
</evidence>
<keyword evidence="2" id="KW-0808">Transferase</keyword>
<dbReference type="SUPFAM" id="SSF100879">
    <property type="entry name" value="Lesion bypass DNA polymerase (Y-family), little finger domain"/>
    <property type="match status" value="1"/>
</dbReference>
<evidence type="ECO:0000256" key="10">
    <source>
        <dbReference type="ARBA" id="ARBA00049244"/>
    </source>
</evidence>
<dbReference type="GO" id="GO:0003684">
    <property type="term" value="F:damaged DNA binding"/>
    <property type="evidence" value="ECO:0007669"/>
    <property type="project" value="InterPro"/>
</dbReference>
<keyword evidence="8" id="KW-0239">DNA-directed DNA polymerase</keyword>
<evidence type="ECO:0000256" key="6">
    <source>
        <dbReference type="ARBA" id="ARBA00022763"/>
    </source>
</evidence>
<dbReference type="EMBL" id="CASHTH010003340">
    <property type="protein sequence ID" value="CAI8043593.1"/>
    <property type="molecule type" value="Genomic_DNA"/>
</dbReference>
<evidence type="ECO:0000256" key="1">
    <source>
        <dbReference type="ARBA" id="ARBA00012417"/>
    </source>
</evidence>
<feature type="compositionally biased region" description="Acidic residues" evidence="11">
    <location>
        <begin position="1"/>
        <end position="18"/>
    </location>
</feature>
<dbReference type="Pfam" id="PF11799">
    <property type="entry name" value="IMS_C"/>
    <property type="match status" value="1"/>
</dbReference>
<dbReference type="EC" id="2.7.7.7" evidence="1"/>
<evidence type="ECO:0000256" key="7">
    <source>
        <dbReference type="ARBA" id="ARBA00022842"/>
    </source>
</evidence>
<dbReference type="GO" id="GO:0006260">
    <property type="term" value="P:DNA replication"/>
    <property type="evidence" value="ECO:0007669"/>
    <property type="project" value="UniProtKB-KW"/>
</dbReference>
<keyword evidence="9" id="KW-0234">DNA repair</keyword>
<keyword evidence="3" id="KW-0548">Nucleotidyltransferase</keyword>
<keyword evidence="5" id="KW-0479">Metal-binding</keyword>
<evidence type="ECO:0000259" key="12">
    <source>
        <dbReference type="PROSITE" id="PS50173"/>
    </source>
</evidence>
<dbReference type="GO" id="GO:0003887">
    <property type="term" value="F:DNA-directed DNA polymerase activity"/>
    <property type="evidence" value="ECO:0007669"/>
    <property type="project" value="UniProtKB-KW"/>
</dbReference>
<dbReference type="Proteomes" id="UP001174909">
    <property type="component" value="Unassembled WGS sequence"/>
</dbReference>
<dbReference type="GO" id="GO:0046872">
    <property type="term" value="F:metal ion binding"/>
    <property type="evidence" value="ECO:0007669"/>
    <property type="project" value="UniProtKB-KW"/>
</dbReference>
<feature type="region of interest" description="Disordered" evidence="11">
    <location>
        <begin position="1"/>
        <end position="37"/>
    </location>
</feature>
<keyword evidence="6" id="KW-0227">DNA damage</keyword>
<feature type="domain" description="UmuC" evidence="12">
    <location>
        <begin position="126"/>
        <end position="220"/>
    </location>
</feature>
<gene>
    <name evidence="13" type="ORF">GBAR_LOCUS24179</name>
</gene>
<comment type="caution">
    <text evidence="13">The sequence shown here is derived from an EMBL/GenBank/DDBJ whole genome shotgun (WGS) entry which is preliminary data.</text>
</comment>
<keyword evidence="4" id="KW-0235">DNA replication</keyword>
<dbReference type="PANTHER" id="PTHR11076">
    <property type="entry name" value="DNA REPAIR POLYMERASE UMUC / TRANSFERASE FAMILY MEMBER"/>
    <property type="match status" value="1"/>
</dbReference>
<dbReference type="Gene3D" id="3.30.1490.100">
    <property type="entry name" value="DNA polymerase, Y-family, little finger domain"/>
    <property type="match status" value="1"/>
</dbReference>
<evidence type="ECO:0000313" key="13">
    <source>
        <dbReference type="EMBL" id="CAI8043593.1"/>
    </source>
</evidence>
<keyword evidence="14" id="KW-1185">Reference proteome</keyword>
<name>A0AA35T9R0_GEOBA</name>
<dbReference type="PROSITE" id="PS50173">
    <property type="entry name" value="UMUC"/>
    <property type="match status" value="1"/>
</dbReference>
<evidence type="ECO:0000256" key="3">
    <source>
        <dbReference type="ARBA" id="ARBA00022695"/>
    </source>
</evidence>
<proteinExistence type="predicted"/>
<dbReference type="GO" id="GO:0005634">
    <property type="term" value="C:nucleus"/>
    <property type="evidence" value="ECO:0007669"/>
    <property type="project" value="TreeGrafter"/>
</dbReference>
<feature type="region of interest" description="Disordered" evidence="11">
    <location>
        <begin position="356"/>
        <end position="386"/>
    </location>
</feature>
<evidence type="ECO:0000256" key="11">
    <source>
        <dbReference type="SAM" id="MobiDB-lite"/>
    </source>
</evidence>
<dbReference type="FunFam" id="3.30.1490.100:FF:000004">
    <property type="entry name" value="DNA polymerase IV"/>
    <property type="match status" value="1"/>
</dbReference>
<dbReference type="InterPro" id="IPR001126">
    <property type="entry name" value="UmuC"/>
</dbReference>
<dbReference type="SUPFAM" id="SSF56672">
    <property type="entry name" value="DNA/RNA polymerases"/>
    <property type="match status" value="2"/>
</dbReference>
<evidence type="ECO:0000256" key="9">
    <source>
        <dbReference type="ARBA" id="ARBA00023204"/>
    </source>
</evidence>
<evidence type="ECO:0000256" key="2">
    <source>
        <dbReference type="ARBA" id="ARBA00022679"/>
    </source>
</evidence>
<organism evidence="13 14">
    <name type="scientific">Geodia barretti</name>
    <name type="common">Barrett's horny sponge</name>
    <dbReference type="NCBI Taxonomy" id="519541"/>
    <lineage>
        <taxon>Eukaryota</taxon>
        <taxon>Metazoa</taxon>
        <taxon>Porifera</taxon>
        <taxon>Demospongiae</taxon>
        <taxon>Heteroscleromorpha</taxon>
        <taxon>Tetractinellida</taxon>
        <taxon>Astrophorina</taxon>
        <taxon>Geodiidae</taxon>
        <taxon>Geodia</taxon>
    </lineage>
</organism>
<dbReference type="InterPro" id="IPR017961">
    <property type="entry name" value="DNA_pol_Y-fam_little_finger"/>
</dbReference>
<dbReference type="PANTHER" id="PTHR11076:SF33">
    <property type="entry name" value="DNA POLYMERASE KAPPA"/>
    <property type="match status" value="1"/>
</dbReference>